<keyword evidence="7" id="KW-1185">Reference proteome</keyword>
<organism evidence="6 7">
    <name type="scientific">Demequina litorisediminis</name>
    <dbReference type="NCBI Taxonomy" id="1849022"/>
    <lineage>
        <taxon>Bacteria</taxon>
        <taxon>Bacillati</taxon>
        <taxon>Actinomycetota</taxon>
        <taxon>Actinomycetes</taxon>
        <taxon>Micrococcales</taxon>
        <taxon>Demequinaceae</taxon>
        <taxon>Demequina</taxon>
    </lineage>
</organism>
<protein>
    <recommendedName>
        <fullName evidence="5">DUF1232 domain-containing protein</fullName>
    </recommendedName>
</protein>
<evidence type="ECO:0000313" key="7">
    <source>
        <dbReference type="Proteomes" id="UP001157125"/>
    </source>
</evidence>
<keyword evidence="3" id="KW-1133">Transmembrane helix</keyword>
<accession>A0ABQ6ID59</accession>
<dbReference type="Pfam" id="PF06803">
    <property type="entry name" value="DUF1232"/>
    <property type="match status" value="1"/>
</dbReference>
<sequence length="92" mass="10192">MVVPGEASDMTWWKFFQAVRRGEHKIGGMTWFTGIAALIYTISPIDLIPELVFPIVGLVDDFGLWGVTLMLLSREKSAWEASVGTSPHVVDV</sequence>
<evidence type="ECO:0000256" key="1">
    <source>
        <dbReference type="ARBA" id="ARBA00004127"/>
    </source>
</evidence>
<evidence type="ECO:0000313" key="6">
    <source>
        <dbReference type="EMBL" id="GMA35346.1"/>
    </source>
</evidence>
<keyword evidence="2" id="KW-0812">Transmembrane</keyword>
<dbReference type="InterPro" id="IPR010652">
    <property type="entry name" value="DUF1232"/>
</dbReference>
<name>A0ABQ6ID59_9MICO</name>
<comment type="subcellular location">
    <subcellularLocation>
        <location evidence="1">Endomembrane system</location>
        <topology evidence="1">Multi-pass membrane protein</topology>
    </subcellularLocation>
</comment>
<evidence type="ECO:0000256" key="3">
    <source>
        <dbReference type="ARBA" id="ARBA00022989"/>
    </source>
</evidence>
<comment type="caution">
    <text evidence="6">The sequence shown here is derived from an EMBL/GenBank/DDBJ whole genome shotgun (WGS) entry which is preliminary data.</text>
</comment>
<evidence type="ECO:0000259" key="5">
    <source>
        <dbReference type="Pfam" id="PF06803"/>
    </source>
</evidence>
<evidence type="ECO:0000256" key="4">
    <source>
        <dbReference type="ARBA" id="ARBA00023136"/>
    </source>
</evidence>
<evidence type="ECO:0000256" key="2">
    <source>
        <dbReference type="ARBA" id="ARBA00022692"/>
    </source>
</evidence>
<dbReference type="Proteomes" id="UP001157125">
    <property type="component" value="Unassembled WGS sequence"/>
</dbReference>
<feature type="domain" description="DUF1232" evidence="5">
    <location>
        <begin position="32"/>
        <end position="64"/>
    </location>
</feature>
<gene>
    <name evidence="6" type="ORF">GCM10025876_15500</name>
</gene>
<reference evidence="7" key="1">
    <citation type="journal article" date="2019" name="Int. J. Syst. Evol. Microbiol.">
        <title>The Global Catalogue of Microorganisms (GCM) 10K type strain sequencing project: providing services to taxonomists for standard genome sequencing and annotation.</title>
        <authorList>
            <consortium name="The Broad Institute Genomics Platform"/>
            <consortium name="The Broad Institute Genome Sequencing Center for Infectious Disease"/>
            <person name="Wu L."/>
            <person name="Ma J."/>
        </authorList>
    </citation>
    <scope>NUCLEOTIDE SEQUENCE [LARGE SCALE GENOMIC DNA]</scope>
    <source>
        <strain evidence="7">NBRC 112299</strain>
    </source>
</reference>
<dbReference type="EMBL" id="BSUN01000001">
    <property type="protein sequence ID" value="GMA35346.1"/>
    <property type="molecule type" value="Genomic_DNA"/>
</dbReference>
<proteinExistence type="predicted"/>
<keyword evidence="4" id="KW-0472">Membrane</keyword>